<dbReference type="InterPro" id="IPR002641">
    <property type="entry name" value="PNPLA_dom"/>
</dbReference>
<evidence type="ECO:0000256" key="1">
    <source>
        <dbReference type="ARBA" id="ARBA00023098"/>
    </source>
</evidence>
<dbReference type="GO" id="GO:0016042">
    <property type="term" value="P:lipid catabolic process"/>
    <property type="evidence" value="ECO:0007669"/>
    <property type="project" value="UniProtKB-UniRule"/>
</dbReference>
<feature type="short sequence motif" description="DGA/G" evidence="2">
    <location>
        <begin position="208"/>
        <end position="210"/>
    </location>
</feature>
<keyword evidence="2" id="KW-0442">Lipid degradation</keyword>
<evidence type="ECO:0000259" key="4">
    <source>
        <dbReference type="PROSITE" id="PS51635"/>
    </source>
</evidence>
<feature type="active site" description="Proton acceptor" evidence="2">
    <location>
        <position position="208"/>
    </location>
</feature>
<proteinExistence type="predicted"/>
<accession>A0A9E6XUE9</accession>
<feature type="short sequence motif" description="GXGXXG" evidence="2">
    <location>
        <begin position="12"/>
        <end position="17"/>
    </location>
</feature>
<sequence>MESPRIGLVLGGGGIVGMAYHGAVLSAVHEATGWDPRDAELVVGTSAGAASGSELRSGLSGSDLAARRSGQPFSAEGEARLRGLGPAPVVEPRRIEQDVERSRAAYRRLVMKATMAPGSVRPGVLISTAMSPGTLSLEWLTELHRWLHGGAHPVDRLWTVAIDLDRGRRVVFGRPGDPAAEVGAAVAASCSIPGVSTPIPVGDQLYIDGGGYSPTNADVLAGRGLDVVLVSSPMSLHPQATGKRPDRMVRQACRRLLMQEVAQLRATGTDVILFEPGARDLRAMGGLIGEAVLDERRTVPVVRTVRASARAHAERERLEERLNGRGRGLRAA</sequence>
<name>A0A9E6XUE9_9ACTN</name>
<feature type="short sequence motif" description="GXSXG" evidence="2">
    <location>
        <begin position="44"/>
        <end position="48"/>
    </location>
</feature>
<dbReference type="Pfam" id="PF01734">
    <property type="entry name" value="Patatin"/>
    <property type="match status" value="1"/>
</dbReference>
<reference evidence="5" key="1">
    <citation type="journal article" date="2022" name="Int. J. Syst. Evol. Microbiol.">
        <title>Pseudomonas aegrilactucae sp. nov. and Pseudomonas morbosilactucae sp. nov., pathogens causing bacterial rot of lettuce in Japan.</title>
        <authorList>
            <person name="Sawada H."/>
            <person name="Fujikawa T."/>
            <person name="Satou M."/>
        </authorList>
    </citation>
    <scope>NUCLEOTIDE SEQUENCE</scope>
    <source>
        <strain evidence="5">0166_1</strain>
    </source>
</reference>
<evidence type="ECO:0000256" key="2">
    <source>
        <dbReference type="PROSITE-ProRule" id="PRU01161"/>
    </source>
</evidence>
<feature type="compositionally biased region" description="Low complexity" evidence="3">
    <location>
        <begin position="51"/>
        <end position="64"/>
    </location>
</feature>
<keyword evidence="6" id="KW-1185">Reference proteome</keyword>
<dbReference type="SUPFAM" id="SSF52151">
    <property type="entry name" value="FabD/lysophospholipase-like"/>
    <property type="match status" value="1"/>
</dbReference>
<dbReference type="EMBL" id="CP087164">
    <property type="protein sequence ID" value="UGS33982.1"/>
    <property type="molecule type" value="Genomic_DNA"/>
</dbReference>
<organism evidence="5 6">
    <name type="scientific">Capillimicrobium parvum</name>
    <dbReference type="NCBI Taxonomy" id="2884022"/>
    <lineage>
        <taxon>Bacteria</taxon>
        <taxon>Bacillati</taxon>
        <taxon>Actinomycetota</taxon>
        <taxon>Thermoleophilia</taxon>
        <taxon>Solirubrobacterales</taxon>
        <taxon>Capillimicrobiaceae</taxon>
        <taxon>Capillimicrobium</taxon>
    </lineage>
</organism>
<evidence type="ECO:0000256" key="3">
    <source>
        <dbReference type="SAM" id="MobiDB-lite"/>
    </source>
</evidence>
<keyword evidence="2" id="KW-0378">Hydrolase</keyword>
<dbReference type="InterPro" id="IPR016035">
    <property type="entry name" value="Acyl_Trfase/lysoPLipase"/>
</dbReference>
<protein>
    <recommendedName>
        <fullName evidence="4">PNPLA domain-containing protein</fullName>
    </recommendedName>
</protein>
<dbReference type="Proteomes" id="UP001162834">
    <property type="component" value="Chromosome"/>
</dbReference>
<feature type="region of interest" description="Disordered" evidence="3">
    <location>
        <begin position="51"/>
        <end position="73"/>
    </location>
</feature>
<feature type="active site" description="Nucleophile" evidence="2">
    <location>
        <position position="46"/>
    </location>
</feature>
<dbReference type="KEGG" id="sbae:DSM104329_00349"/>
<dbReference type="AlphaFoldDB" id="A0A9E6XUE9"/>
<dbReference type="GO" id="GO:0016787">
    <property type="term" value="F:hydrolase activity"/>
    <property type="evidence" value="ECO:0007669"/>
    <property type="project" value="UniProtKB-UniRule"/>
</dbReference>
<dbReference type="Gene3D" id="3.40.1090.10">
    <property type="entry name" value="Cytosolic phospholipase A2 catalytic domain"/>
    <property type="match status" value="2"/>
</dbReference>
<evidence type="ECO:0000313" key="6">
    <source>
        <dbReference type="Proteomes" id="UP001162834"/>
    </source>
</evidence>
<gene>
    <name evidence="5" type="ORF">DSM104329_00349</name>
</gene>
<dbReference type="PROSITE" id="PS51635">
    <property type="entry name" value="PNPLA"/>
    <property type="match status" value="1"/>
</dbReference>
<keyword evidence="1 2" id="KW-0443">Lipid metabolism</keyword>
<feature type="domain" description="PNPLA" evidence="4">
    <location>
        <begin position="8"/>
        <end position="221"/>
    </location>
</feature>
<evidence type="ECO:0000313" key="5">
    <source>
        <dbReference type="EMBL" id="UGS33982.1"/>
    </source>
</evidence>